<reference evidence="2" key="1">
    <citation type="submission" date="2011-12" db="EMBL/GenBank/DDBJ databases">
        <authorList>
            <consortium name="The Broad Institute Genome Sequencing Platform"/>
            <person name="Russ C."/>
            <person name="Tyler B."/>
            <person name="Panabieres F."/>
            <person name="Shan W."/>
            <person name="Tripathy S."/>
            <person name="Grunwald N."/>
            <person name="Machado M."/>
            <person name="Young S.K."/>
            <person name="Zeng Q."/>
            <person name="Gargeya S."/>
            <person name="Fitzgerald M."/>
            <person name="Haas B."/>
            <person name="Abouelleil A."/>
            <person name="Alvarado L."/>
            <person name="Arachchi H.M."/>
            <person name="Berlin A."/>
            <person name="Chapman S.B."/>
            <person name="Gearin G."/>
            <person name="Goldberg J."/>
            <person name="Griggs A."/>
            <person name="Gujja S."/>
            <person name="Hansen M."/>
            <person name="Heiman D."/>
            <person name="Howarth C."/>
            <person name="Larimer J."/>
            <person name="Lui A."/>
            <person name="MacDonald P.J.P."/>
            <person name="McCowen C."/>
            <person name="Montmayeur A."/>
            <person name="Murphy C."/>
            <person name="Neiman D."/>
            <person name="Pearson M."/>
            <person name="Priest M."/>
            <person name="Roberts A."/>
            <person name="Saif S."/>
            <person name="Shea T."/>
            <person name="Sisk P."/>
            <person name="Stolte C."/>
            <person name="Sykes S."/>
            <person name="Wortman J."/>
            <person name="Nusbaum C."/>
            <person name="Birren B."/>
        </authorList>
    </citation>
    <scope>NUCLEOTIDE SEQUENCE [LARGE SCALE GENOMIC DNA]</scope>
    <source>
        <strain evidence="2">INRA-310</strain>
    </source>
</reference>
<accession>W2Q159</accession>
<proteinExistence type="predicted"/>
<dbReference type="EMBL" id="KI669594">
    <property type="protein sequence ID" value="ETN06832.1"/>
    <property type="molecule type" value="Genomic_DNA"/>
</dbReference>
<evidence type="ECO:0000313" key="1">
    <source>
        <dbReference type="EMBL" id="ETN06832.1"/>
    </source>
</evidence>
<dbReference type="RefSeq" id="XP_008907800.1">
    <property type="nucleotide sequence ID" value="XM_008909552.1"/>
</dbReference>
<organism evidence="1 2">
    <name type="scientific">Phytophthora nicotianae (strain INRA-310)</name>
    <name type="common">Phytophthora parasitica</name>
    <dbReference type="NCBI Taxonomy" id="761204"/>
    <lineage>
        <taxon>Eukaryota</taxon>
        <taxon>Sar</taxon>
        <taxon>Stramenopiles</taxon>
        <taxon>Oomycota</taxon>
        <taxon>Peronosporomycetes</taxon>
        <taxon>Peronosporales</taxon>
        <taxon>Peronosporaceae</taxon>
        <taxon>Phytophthora</taxon>
    </lineage>
</organism>
<dbReference type="AlphaFoldDB" id="W2Q159"/>
<dbReference type="VEuPathDB" id="FungiDB:PPTG_12846"/>
<dbReference type="GeneID" id="20182261"/>
<gene>
    <name evidence="1" type="ORF">PPTG_12846</name>
</gene>
<dbReference type="OMA" id="DNVNAHE"/>
<sequence>MRARYLTVSHELQQGRRKPASRYEQHRRSKPVLEALRDGAADKKRIEHSLQETFSCQQPSYIKDLFNLTLLSGFTDKQLMQQLVHTIWSAIEKHYDLNVASGELELVQKFEKIAASDFTSVSHLFRQIKAARDQVNRNSVDVLEIGLILQQLMLINVLAVPPGQLWGMGVSFTKNDSTLDKVESKLNAIFGNKTKAQITALVKAAKSSQATGTALGKRKARTDPERDMHYNLSDRSRCYCGAMLDAQADESAIDVGVNDGRIYEVKREEEAVSPDEQQIVEEISLQKMRLEDLVPMLYLSLLDEGTFLASESWVLDS</sequence>
<evidence type="ECO:0000313" key="2">
    <source>
        <dbReference type="Proteomes" id="UP000018817"/>
    </source>
</evidence>
<reference evidence="1 2" key="2">
    <citation type="submission" date="2013-11" db="EMBL/GenBank/DDBJ databases">
        <title>The Genome Sequence of Phytophthora parasitica INRA-310.</title>
        <authorList>
            <consortium name="The Broad Institute Genomics Platform"/>
            <person name="Russ C."/>
            <person name="Tyler B."/>
            <person name="Panabieres F."/>
            <person name="Shan W."/>
            <person name="Tripathy S."/>
            <person name="Grunwald N."/>
            <person name="Machado M."/>
            <person name="Johnson C.S."/>
            <person name="Arredondo F."/>
            <person name="Hong C."/>
            <person name="Coffey M."/>
            <person name="Young S.K."/>
            <person name="Zeng Q."/>
            <person name="Gargeya S."/>
            <person name="Fitzgerald M."/>
            <person name="Abouelleil A."/>
            <person name="Alvarado L."/>
            <person name="Chapman S.B."/>
            <person name="Gainer-Dewar J."/>
            <person name="Goldberg J."/>
            <person name="Griggs A."/>
            <person name="Gujja S."/>
            <person name="Hansen M."/>
            <person name="Howarth C."/>
            <person name="Imamovic A."/>
            <person name="Ireland A."/>
            <person name="Larimer J."/>
            <person name="McCowan C."/>
            <person name="Murphy C."/>
            <person name="Pearson M."/>
            <person name="Poon T.W."/>
            <person name="Priest M."/>
            <person name="Roberts A."/>
            <person name="Saif S."/>
            <person name="Shea T."/>
            <person name="Sykes S."/>
            <person name="Wortman J."/>
            <person name="Nusbaum C."/>
            <person name="Birren B."/>
        </authorList>
    </citation>
    <scope>NUCLEOTIDE SEQUENCE [LARGE SCALE GENOMIC DNA]</scope>
    <source>
        <strain evidence="1 2">INRA-310</strain>
    </source>
</reference>
<dbReference type="OrthoDB" id="113102at2759"/>
<protein>
    <submittedName>
        <fullName evidence="1">Uncharacterized protein</fullName>
    </submittedName>
</protein>
<dbReference type="Proteomes" id="UP000018817">
    <property type="component" value="Unassembled WGS sequence"/>
</dbReference>
<name>W2Q159_PHYN3</name>